<dbReference type="InterPro" id="IPR018060">
    <property type="entry name" value="HTH_AraC"/>
</dbReference>
<dbReference type="Pfam" id="PF12833">
    <property type="entry name" value="HTH_18"/>
    <property type="match status" value="1"/>
</dbReference>
<reference evidence="13" key="1">
    <citation type="submission" date="2009-07" db="EMBL/GenBank/DDBJ databases">
        <authorList>
            <consortium name="US DOE Joint Genome Institute (JGI-PGF)"/>
            <person name="Lucas S."/>
            <person name="Copeland A."/>
            <person name="Lapidus A."/>
            <person name="Glavina del Rio T."/>
            <person name="Tice H."/>
            <person name="Bruce D."/>
            <person name="Goodwin L."/>
            <person name="Pitluck S."/>
            <person name="Larimer F."/>
            <person name="Land M.L."/>
            <person name="Mouttaki H."/>
            <person name="He Z."/>
            <person name="Zhou J."/>
            <person name="Hemme C.L."/>
        </authorList>
    </citation>
    <scope>NUCLEOTIDE SEQUENCE</scope>
    <source>
        <strain evidence="13">DSM 2782</strain>
    </source>
</reference>
<dbReference type="SUPFAM" id="SSF46689">
    <property type="entry name" value="Homeodomain-like"/>
    <property type="match status" value="1"/>
</dbReference>
<dbReference type="EMBL" id="ACXX02000005">
    <property type="protein sequence ID" value="EGD48160.1"/>
    <property type="molecule type" value="Genomic_DNA"/>
</dbReference>
<dbReference type="Gene3D" id="3.40.50.2300">
    <property type="match status" value="1"/>
</dbReference>
<dbReference type="CDD" id="cd17536">
    <property type="entry name" value="REC_YesN-like"/>
    <property type="match status" value="1"/>
</dbReference>
<dbReference type="PANTHER" id="PTHR42713">
    <property type="entry name" value="HISTIDINE KINASE-RELATED"/>
    <property type="match status" value="1"/>
</dbReference>
<gene>
    <name evidence="13" type="ORF">Cpap_2856</name>
</gene>
<evidence type="ECO:0000256" key="5">
    <source>
        <dbReference type="ARBA" id="ARBA00023012"/>
    </source>
</evidence>
<accession>F1TBY9</accession>
<evidence type="ECO:0000259" key="11">
    <source>
        <dbReference type="PROSITE" id="PS01124"/>
    </source>
</evidence>
<evidence type="ECO:0000256" key="1">
    <source>
        <dbReference type="ARBA" id="ARBA00004496"/>
    </source>
</evidence>
<evidence type="ECO:0000256" key="3">
    <source>
        <dbReference type="ARBA" id="ARBA00022490"/>
    </source>
</evidence>
<dbReference type="STRING" id="588581.Cpap_2856"/>
<dbReference type="InterPro" id="IPR001789">
    <property type="entry name" value="Sig_transdc_resp-reg_receiver"/>
</dbReference>
<keyword evidence="8" id="KW-0804">Transcription</keyword>
<dbReference type="Pfam" id="PF00072">
    <property type="entry name" value="Response_reg"/>
    <property type="match status" value="1"/>
</dbReference>
<keyword evidence="7" id="KW-0238">DNA-binding</keyword>
<evidence type="ECO:0000256" key="9">
    <source>
        <dbReference type="ARBA" id="ARBA00024867"/>
    </source>
</evidence>
<reference evidence="13" key="2">
    <citation type="submission" date="2011-01" db="EMBL/GenBank/DDBJ databases">
        <title>The Non-contiguous Finished genome of Clostridium papyrosolvens.</title>
        <authorList>
            <person name="Lucas S."/>
            <person name="Copeland A."/>
            <person name="Lapidus A."/>
            <person name="Cheng J.-F."/>
            <person name="Goodwin L."/>
            <person name="Pitluck S."/>
            <person name="Misra M."/>
            <person name="Chertkov O."/>
            <person name="Detter J.C."/>
            <person name="Han C."/>
            <person name="Tapia R."/>
            <person name="Land M."/>
            <person name="Hauser L."/>
            <person name="Kyrpides N."/>
            <person name="Ivanova N."/>
            <person name="Pagani I."/>
            <person name="Mouttaki H."/>
            <person name="He Z."/>
            <person name="Zhou J."/>
            <person name="Hemme C.L."/>
            <person name="Woyke T."/>
        </authorList>
    </citation>
    <scope>NUCLEOTIDE SEQUENCE [LARGE SCALE GENOMIC DNA]</scope>
    <source>
        <strain evidence="13">DSM 2782</strain>
    </source>
</reference>
<sequence length="516" mass="59795">MLKVMIIDDEDYIREGLKKILDWNRYGFYICGEASNGLRGLTHVRELNPDLVIVDVRMPIMDGLEMIRDLRVDDVPCEFIVLSAYSDFKYAQMAIELGIDSYILKPIEQPVLIEKVSKAYDRIMNKKHIKQNMDLSISFSRDKILQSIIFDTIDVQTLEMYSSFYGFDFPWSNYRIALVEIEGEHLKEMTMKMSVKKNIESIISENKLGYVFDIENYVGILFNDMKLMTNLEILHDLPLQINGLCGADIIIVLGSLVENLSDILYSFHHASKLLNRKFILGSKRIISDTIEDTNIAGEDGNVRLGYSLEHIVDSLYKGIDAGNIDQIEDVMDGVFQEFLYDGYCEDVIKVNYSNIYSATVNKLVSVNPEMQEKLSVSQEVLKEICKKVSLQELHVYMKYIFIKILEELDKKRPDDPVKKILDYIGRNYNHDLKLETIAALFNYNSDYLGKKIRLNTGKHFNTYLDTIRVEKAIQFLREGYKVYQVAQKTGFKDINYFYKKFKFYVGVSPSDFKGRS</sequence>
<protein>
    <recommendedName>
        <fullName evidence="2">Stage 0 sporulation protein A homolog</fullName>
    </recommendedName>
</protein>
<evidence type="ECO:0000256" key="4">
    <source>
        <dbReference type="ARBA" id="ARBA00022553"/>
    </source>
</evidence>
<dbReference type="InterPro" id="IPR051552">
    <property type="entry name" value="HptR"/>
</dbReference>
<dbReference type="eggNOG" id="COG2207">
    <property type="taxonomic scope" value="Bacteria"/>
</dbReference>
<comment type="function">
    <text evidence="9">May play the central regulatory role in sporulation. It may be an element of the effector pathway responsible for the activation of sporulation genes in response to nutritional stress. Spo0A may act in concert with spo0H (a sigma factor) to control the expression of some genes that are critical to the sporulation process.</text>
</comment>
<comment type="caution">
    <text evidence="13">The sequence shown here is derived from an EMBL/GenBank/DDBJ whole genome shotgun (WGS) entry which is preliminary data.</text>
</comment>
<dbReference type="SMART" id="SM00342">
    <property type="entry name" value="HTH_ARAC"/>
    <property type="match status" value="1"/>
</dbReference>
<dbReference type="PROSITE" id="PS00041">
    <property type="entry name" value="HTH_ARAC_FAMILY_1"/>
    <property type="match status" value="1"/>
</dbReference>
<feature type="domain" description="Response regulatory" evidence="12">
    <location>
        <begin position="3"/>
        <end position="120"/>
    </location>
</feature>
<dbReference type="InterPro" id="IPR011006">
    <property type="entry name" value="CheY-like_superfamily"/>
</dbReference>
<proteinExistence type="predicted"/>
<dbReference type="GO" id="GO:0000160">
    <property type="term" value="P:phosphorelay signal transduction system"/>
    <property type="evidence" value="ECO:0007669"/>
    <property type="project" value="UniProtKB-KW"/>
</dbReference>
<dbReference type="SMART" id="SM00448">
    <property type="entry name" value="REC"/>
    <property type="match status" value="1"/>
</dbReference>
<feature type="modified residue" description="4-aspartylphosphate" evidence="10">
    <location>
        <position position="55"/>
    </location>
</feature>
<evidence type="ECO:0000313" key="13">
    <source>
        <dbReference type="EMBL" id="EGD48160.1"/>
    </source>
</evidence>
<dbReference type="OrthoDB" id="9794370at2"/>
<dbReference type="AlphaFoldDB" id="F1TBY9"/>
<keyword evidence="5" id="KW-0902">Two-component regulatory system</keyword>
<dbReference type="PANTHER" id="PTHR42713:SF3">
    <property type="entry name" value="TRANSCRIPTIONAL REGULATORY PROTEIN HPTR"/>
    <property type="match status" value="1"/>
</dbReference>
<feature type="domain" description="HTH araC/xylS-type" evidence="11">
    <location>
        <begin position="418"/>
        <end position="515"/>
    </location>
</feature>
<dbReference type="Gene3D" id="1.10.10.60">
    <property type="entry name" value="Homeodomain-like"/>
    <property type="match status" value="2"/>
</dbReference>
<dbReference type="RefSeq" id="WP_004618991.1">
    <property type="nucleotide sequence ID" value="NZ_ACXX02000005.1"/>
</dbReference>
<dbReference type="InterPro" id="IPR009057">
    <property type="entry name" value="Homeodomain-like_sf"/>
</dbReference>
<keyword evidence="3" id="KW-0963">Cytoplasm</keyword>
<dbReference type="eggNOG" id="COG4753">
    <property type="taxonomic scope" value="Bacteria"/>
</dbReference>
<evidence type="ECO:0000256" key="8">
    <source>
        <dbReference type="ARBA" id="ARBA00023163"/>
    </source>
</evidence>
<keyword evidence="4 10" id="KW-0597">Phosphoprotein</keyword>
<dbReference type="PROSITE" id="PS50110">
    <property type="entry name" value="RESPONSE_REGULATORY"/>
    <property type="match status" value="1"/>
</dbReference>
<keyword evidence="14" id="KW-1185">Reference proteome</keyword>
<keyword evidence="6" id="KW-0805">Transcription regulation</keyword>
<evidence type="ECO:0000256" key="6">
    <source>
        <dbReference type="ARBA" id="ARBA00023015"/>
    </source>
</evidence>
<evidence type="ECO:0000256" key="2">
    <source>
        <dbReference type="ARBA" id="ARBA00018672"/>
    </source>
</evidence>
<comment type="subcellular location">
    <subcellularLocation>
        <location evidence="1">Cytoplasm</location>
    </subcellularLocation>
</comment>
<organism evidence="13 14">
    <name type="scientific">Ruminiclostridium papyrosolvens DSM 2782</name>
    <dbReference type="NCBI Taxonomy" id="588581"/>
    <lineage>
        <taxon>Bacteria</taxon>
        <taxon>Bacillati</taxon>
        <taxon>Bacillota</taxon>
        <taxon>Clostridia</taxon>
        <taxon>Eubacteriales</taxon>
        <taxon>Oscillospiraceae</taxon>
        <taxon>Ruminiclostridium</taxon>
    </lineage>
</organism>
<name>F1TBY9_9FIRM</name>
<dbReference type="Proteomes" id="UP000003860">
    <property type="component" value="Unassembled WGS sequence"/>
</dbReference>
<dbReference type="SUPFAM" id="SSF52172">
    <property type="entry name" value="CheY-like"/>
    <property type="match status" value="1"/>
</dbReference>
<evidence type="ECO:0000256" key="7">
    <source>
        <dbReference type="ARBA" id="ARBA00023125"/>
    </source>
</evidence>
<evidence type="ECO:0000256" key="10">
    <source>
        <dbReference type="PROSITE-ProRule" id="PRU00169"/>
    </source>
</evidence>
<evidence type="ECO:0000313" key="14">
    <source>
        <dbReference type="Proteomes" id="UP000003860"/>
    </source>
</evidence>
<dbReference type="GO" id="GO:0043565">
    <property type="term" value="F:sequence-specific DNA binding"/>
    <property type="evidence" value="ECO:0007669"/>
    <property type="project" value="InterPro"/>
</dbReference>
<dbReference type="PROSITE" id="PS01124">
    <property type="entry name" value="HTH_ARAC_FAMILY_2"/>
    <property type="match status" value="1"/>
</dbReference>
<dbReference type="GO" id="GO:0005737">
    <property type="term" value="C:cytoplasm"/>
    <property type="evidence" value="ECO:0007669"/>
    <property type="project" value="UniProtKB-SubCell"/>
</dbReference>
<evidence type="ECO:0000259" key="12">
    <source>
        <dbReference type="PROSITE" id="PS50110"/>
    </source>
</evidence>
<dbReference type="InterPro" id="IPR018062">
    <property type="entry name" value="HTH_AraC-typ_CS"/>
</dbReference>
<dbReference type="GO" id="GO:0003700">
    <property type="term" value="F:DNA-binding transcription factor activity"/>
    <property type="evidence" value="ECO:0007669"/>
    <property type="project" value="InterPro"/>
</dbReference>